<evidence type="ECO:0000313" key="1">
    <source>
        <dbReference type="EMBL" id="PIZ14473.1"/>
    </source>
</evidence>
<gene>
    <name evidence="1" type="ORF">COY52_12545</name>
</gene>
<comment type="caution">
    <text evidence="1">The sequence shown here is derived from an EMBL/GenBank/DDBJ whole genome shotgun (WGS) entry which is preliminary data.</text>
</comment>
<sequence>MIKKSIIILLFCIILTSQKTYAYFFDLSPGEIYHGLCLQTGEDFQEGQFTITVPSPFQYWRTSYATINAIFEKHLTERLRYSIGVSIEPLSILPIPFPGAGLSWELISEKGLIPGISFGIQGWSVGSISASVGIGKTLPFKIFFFLPSEIVGEGRDFVYASADYGYASDGYQNGIVGRYLNIIIGYDFNILRHVNNIANLNLRICFGVVNEFDWPFFSFSWDG</sequence>
<name>A0A2M7S5D7_9BACT</name>
<proteinExistence type="predicted"/>
<reference evidence="2" key="1">
    <citation type="submission" date="2017-09" db="EMBL/GenBank/DDBJ databases">
        <title>Depth-based differentiation of microbial function through sediment-hosted aquifers and enrichment of novel symbionts in the deep terrestrial subsurface.</title>
        <authorList>
            <person name="Probst A.J."/>
            <person name="Ladd B."/>
            <person name="Jarett J.K."/>
            <person name="Geller-Mcgrath D.E."/>
            <person name="Sieber C.M.K."/>
            <person name="Emerson J.B."/>
            <person name="Anantharaman K."/>
            <person name="Thomas B.C."/>
            <person name="Malmstrom R."/>
            <person name="Stieglmeier M."/>
            <person name="Klingl A."/>
            <person name="Woyke T."/>
            <person name="Ryan C.M."/>
            <person name="Banfield J.F."/>
        </authorList>
    </citation>
    <scope>NUCLEOTIDE SEQUENCE [LARGE SCALE GENOMIC DNA]</scope>
</reference>
<dbReference type="AlphaFoldDB" id="A0A2M7S5D7"/>
<accession>A0A2M7S5D7</accession>
<organism evidence="1 2">
    <name type="scientific">Candidatus Desantisbacteria bacterium CG_4_10_14_0_8_um_filter_48_22</name>
    <dbReference type="NCBI Taxonomy" id="1974543"/>
    <lineage>
        <taxon>Bacteria</taxon>
        <taxon>Candidatus Desantisiibacteriota</taxon>
    </lineage>
</organism>
<protein>
    <submittedName>
        <fullName evidence="1">Uncharacterized protein</fullName>
    </submittedName>
</protein>
<dbReference type="Proteomes" id="UP000229307">
    <property type="component" value="Unassembled WGS sequence"/>
</dbReference>
<dbReference type="EMBL" id="PFMR01000349">
    <property type="protein sequence ID" value="PIZ14473.1"/>
    <property type="molecule type" value="Genomic_DNA"/>
</dbReference>
<evidence type="ECO:0000313" key="2">
    <source>
        <dbReference type="Proteomes" id="UP000229307"/>
    </source>
</evidence>